<protein>
    <submittedName>
        <fullName evidence="2">Uncharacterized protein</fullName>
    </submittedName>
</protein>
<reference evidence="3" key="1">
    <citation type="submission" date="2016-06" db="EMBL/GenBank/DDBJ databases">
        <title>Parallel loss of symbiosis genes in relatives of nitrogen-fixing non-legume Parasponia.</title>
        <authorList>
            <person name="Van Velzen R."/>
            <person name="Holmer R."/>
            <person name="Bu F."/>
            <person name="Rutten L."/>
            <person name="Van Zeijl A."/>
            <person name="Liu W."/>
            <person name="Santuari L."/>
            <person name="Cao Q."/>
            <person name="Sharma T."/>
            <person name="Shen D."/>
            <person name="Roswanjaya Y."/>
            <person name="Wardhani T."/>
            <person name="Kalhor M.S."/>
            <person name="Jansen J."/>
            <person name="Van den Hoogen J."/>
            <person name="Gungor B."/>
            <person name="Hartog M."/>
            <person name="Hontelez J."/>
            <person name="Verver J."/>
            <person name="Yang W.-C."/>
            <person name="Schijlen E."/>
            <person name="Repin R."/>
            <person name="Schilthuizen M."/>
            <person name="Schranz E."/>
            <person name="Heidstra R."/>
            <person name="Miyata K."/>
            <person name="Fedorova E."/>
            <person name="Kohlen W."/>
            <person name="Bisseling T."/>
            <person name="Smit S."/>
            <person name="Geurts R."/>
        </authorList>
    </citation>
    <scope>NUCLEOTIDE SEQUENCE [LARGE SCALE GENOMIC DNA]</scope>
    <source>
        <strain evidence="3">cv. RG33-2</strain>
    </source>
</reference>
<accession>A0A2P5BPX5</accession>
<keyword evidence="1" id="KW-0812">Transmembrane</keyword>
<proteinExistence type="predicted"/>
<keyword evidence="3" id="KW-1185">Reference proteome</keyword>
<evidence type="ECO:0000256" key="1">
    <source>
        <dbReference type="SAM" id="Phobius"/>
    </source>
</evidence>
<dbReference type="OrthoDB" id="10433717at2759"/>
<comment type="caution">
    <text evidence="2">The sequence shown here is derived from an EMBL/GenBank/DDBJ whole genome shotgun (WGS) entry which is preliminary data.</text>
</comment>
<keyword evidence="1" id="KW-1133">Transmembrane helix</keyword>
<evidence type="ECO:0000313" key="2">
    <source>
        <dbReference type="EMBL" id="PON50794.1"/>
    </source>
</evidence>
<name>A0A2P5BPX5_TREOI</name>
<sequence>PNPKLNEEDVPNKAAAAGALLSLLILILILILLLLVLPKSLKVFLSFKWLVIFACSSSRDLSLCFSSSKLSPSIGESHHPSGASFAASSVIFSTSLRRSFSVSKWPNRSLYC</sequence>
<gene>
    <name evidence="2" type="ORF">TorRG33x02_313170</name>
</gene>
<feature type="non-terminal residue" evidence="2">
    <location>
        <position position="1"/>
    </location>
</feature>
<dbReference type="Proteomes" id="UP000237000">
    <property type="component" value="Unassembled WGS sequence"/>
</dbReference>
<organism evidence="2 3">
    <name type="scientific">Trema orientale</name>
    <name type="common">Charcoal tree</name>
    <name type="synonym">Celtis orientalis</name>
    <dbReference type="NCBI Taxonomy" id="63057"/>
    <lineage>
        <taxon>Eukaryota</taxon>
        <taxon>Viridiplantae</taxon>
        <taxon>Streptophyta</taxon>
        <taxon>Embryophyta</taxon>
        <taxon>Tracheophyta</taxon>
        <taxon>Spermatophyta</taxon>
        <taxon>Magnoliopsida</taxon>
        <taxon>eudicotyledons</taxon>
        <taxon>Gunneridae</taxon>
        <taxon>Pentapetalae</taxon>
        <taxon>rosids</taxon>
        <taxon>fabids</taxon>
        <taxon>Rosales</taxon>
        <taxon>Cannabaceae</taxon>
        <taxon>Trema</taxon>
    </lineage>
</organism>
<dbReference type="EMBL" id="JXTC01000482">
    <property type="protein sequence ID" value="PON50794.1"/>
    <property type="molecule type" value="Genomic_DNA"/>
</dbReference>
<dbReference type="AlphaFoldDB" id="A0A2P5BPX5"/>
<keyword evidence="1" id="KW-0472">Membrane</keyword>
<evidence type="ECO:0000313" key="3">
    <source>
        <dbReference type="Proteomes" id="UP000237000"/>
    </source>
</evidence>
<dbReference type="InParanoid" id="A0A2P5BPX5"/>
<feature type="transmembrane region" description="Helical" evidence="1">
    <location>
        <begin position="14"/>
        <end position="37"/>
    </location>
</feature>